<dbReference type="AlphaFoldDB" id="A0A8J2LUI1"/>
<comment type="subcellular location">
    <subcellularLocation>
        <location evidence="3">Endoplasmic reticulum lumen</location>
    </subcellularLocation>
</comment>
<comment type="function">
    <text evidence="2">Catalyzes the post-translational formation of 4-hydroxyproline in -Xaa-Pro-Gly- sequences in collagens and other proteins.</text>
</comment>
<feature type="signal peptide" evidence="11">
    <location>
        <begin position="1"/>
        <end position="21"/>
    </location>
</feature>
<dbReference type="InterPro" id="IPR045054">
    <property type="entry name" value="P4HA-like"/>
</dbReference>
<keyword evidence="14" id="KW-1185">Reference proteome</keyword>
<feature type="domain" description="Fe2OG dioxygenase" evidence="12">
    <location>
        <begin position="374"/>
        <end position="480"/>
    </location>
</feature>
<dbReference type="GO" id="GO:0004656">
    <property type="term" value="F:procollagen-proline 4-dioxygenase activity"/>
    <property type="evidence" value="ECO:0007669"/>
    <property type="project" value="UniProtKB-EC"/>
</dbReference>
<evidence type="ECO:0000256" key="1">
    <source>
        <dbReference type="ARBA" id="ARBA00001961"/>
    </source>
</evidence>
<keyword evidence="8" id="KW-0223">Dioxygenase</keyword>
<evidence type="ECO:0000256" key="5">
    <source>
        <dbReference type="ARBA" id="ARBA00012269"/>
    </source>
</evidence>
<evidence type="ECO:0000256" key="3">
    <source>
        <dbReference type="ARBA" id="ARBA00004319"/>
    </source>
</evidence>
<dbReference type="Proteomes" id="UP000708208">
    <property type="component" value="Unassembled WGS sequence"/>
</dbReference>
<keyword evidence="9" id="KW-0560">Oxidoreductase</keyword>
<dbReference type="EMBL" id="CAJVCH010571718">
    <property type="protein sequence ID" value="CAG7838343.1"/>
    <property type="molecule type" value="Genomic_DNA"/>
</dbReference>
<dbReference type="InterPro" id="IPR044862">
    <property type="entry name" value="Pro_4_hyd_alph_FE2OG_OXY"/>
</dbReference>
<proteinExistence type="inferred from homology"/>
<evidence type="ECO:0000256" key="2">
    <source>
        <dbReference type="ARBA" id="ARBA00002035"/>
    </source>
</evidence>
<evidence type="ECO:0000259" key="12">
    <source>
        <dbReference type="PROSITE" id="PS51471"/>
    </source>
</evidence>
<dbReference type="EC" id="1.14.11.2" evidence="5"/>
<dbReference type="PANTHER" id="PTHR10869">
    <property type="entry name" value="PROLYL 4-HYDROXYLASE ALPHA SUBUNIT"/>
    <property type="match status" value="1"/>
</dbReference>
<evidence type="ECO:0000256" key="6">
    <source>
        <dbReference type="ARBA" id="ARBA00022723"/>
    </source>
</evidence>
<evidence type="ECO:0000313" key="13">
    <source>
        <dbReference type="EMBL" id="CAG7838343.1"/>
    </source>
</evidence>
<comment type="similarity">
    <text evidence="4">Belongs to the P4HA family.</text>
</comment>
<protein>
    <recommendedName>
        <fullName evidence="5">procollagen-proline 4-dioxygenase</fullName>
        <ecNumber evidence="5">1.14.11.2</ecNumber>
    </recommendedName>
</protein>
<evidence type="ECO:0000256" key="8">
    <source>
        <dbReference type="ARBA" id="ARBA00022964"/>
    </source>
</evidence>
<dbReference type="GO" id="GO:0031418">
    <property type="term" value="F:L-ascorbic acid binding"/>
    <property type="evidence" value="ECO:0007669"/>
    <property type="project" value="UniProtKB-KW"/>
</dbReference>
<dbReference type="InterPro" id="IPR006620">
    <property type="entry name" value="Pro_4_hyd_alph"/>
</dbReference>
<dbReference type="PROSITE" id="PS51471">
    <property type="entry name" value="FE2OG_OXY"/>
    <property type="match status" value="1"/>
</dbReference>
<comment type="caution">
    <text evidence="13">The sequence shown here is derived from an EMBL/GenBank/DDBJ whole genome shotgun (WGS) entry which is preliminary data.</text>
</comment>
<dbReference type="PANTHER" id="PTHR10869:SF244">
    <property type="entry name" value="PROLYL 4-HYDROXYLASE SUBUNIT ALPHA-2"/>
    <property type="match status" value="1"/>
</dbReference>
<evidence type="ECO:0000256" key="7">
    <source>
        <dbReference type="ARBA" id="ARBA00022896"/>
    </source>
</evidence>
<keyword evidence="6" id="KW-0479">Metal-binding</keyword>
<dbReference type="GO" id="GO:0005506">
    <property type="term" value="F:iron ion binding"/>
    <property type="evidence" value="ECO:0007669"/>
    <property type="project" value="InterPro"/>
</dbReference>
<evidence type="ECO:0000256" key="4">
    <source>
        <dbReference type="ARBA" id="ARBA00006511"/>
    </source>
</evidence>
<dbReference type="OrthoDB" id="420380at2759"/>
<keyword evidence="10" id="KW-0408">Iron</keyword>
<accession>A0A8J2LUI1</accession>
<comment type="cofactor">
    <cofactor evidence="1">
        <name>L-ascorbate</name>
        <dbReference type="ChEBI" id="CHEBI:38290"/>
    </cofactor>
</comment>
<reference evidence="13" key="1">
    <citation type="submission" date="2021-06" db="EMBL/GenBank/DDBJ databases">
        <authorList>
            <person name="Hodson N. C."/>
            <person name="Mongue J. A."/>
            <person name="Jaron S. K."/>
        </authorList>
    </citation>
    <scope>NUCLEOTIDE SEQUENCE</scope>
</reference>
<name>A0A8J2LUI1_9HEXA</name>
<organism evidence="13 14">
    <name type="scientific">Allacma fusca</name>
    <dbReference type="NCBI Taxonomy" id="39272"/>
    <lineage>
        <taxon>Eukaryota</taxon>
        <taxon>Metazoa</taxon>
        <taxon>Ecdysozoa</taxon>
        <taxon>Arthropoda</taxon>
        <taxon>Hexapoda</taxon>
        <taxon>Collembola</taxon>
        <taxon>Symphypleona</taxon>
        <taxon>Sminthuridae</taxon>
        <taxon>Allacma</taxon>
    </lineage>
</organism>
<feature type="chain" id="PRO_5035217146" description="procollagen-proline 4-dioxygenase" evidence="11">
    <location>
        <begin position="22"/>
        <end position="519"/>
    </location>
</feature>
<evidence type="ECO:0000256" key="9">
    <source>
        <dbReference type="ARBA" id="ARBA00023002"/>
    </source>
</evidence>
<evidence type="ECO:0000313" key="14">
    <source>
        <dbReference type="Proteomes" id="UP000708208"/>
    </source>
</evidence>
<dbReference type="Pfam" id="PF13640">
    <property type="entry name" value="2OG-FeII_Oxy_3"/>
    <property type="match status" value="1"/>
</dbReference>
<keyword evidence="7" id="KW-0847">Vitamin C</keyword>
<evidence type="ECO:0000256" key="10">
    <source>
        <dbReference type="ARBA" id="ARBA00023004"/>
    </source>
</evidence>
<evidence type="ECO:0000256" key="11">
    <source>
        <dbReference type="SAM" id="SignalP"/>
    </source>
</evidence>
<dbReference type="InterPro" id="IPR005123">
    <property type="entry name" value="Oxoglu/Fe-dep_dioxygenase_dom"/>
</dbReference>
<dbReference type="SMART" id="SM00702">
    <property type="entry name" value="P4Hc"/>
    <property type="match status" value="1"/>
</dbReference>
<dbReference type="InterPro" id="IPR013547">
    <property type="entry name" value="P4H_N"/>
</dbReference>
<keyword evidence="11" id="KW-0732">Signal</keyword>
<sequence>MKHFPETMICVLLTLLMSGVSFNYKRKYIIEWGQKLIYPKSITKLENLERFESHIAKAFLSSINVNKKIHPEVQRLVHLYLKDYFESSGRININTDDASANKEIHISKNPICTYRLLRRVQTLLKDMVFHKQFCHNFGVECSNVAYYIMQYHWPKPEDLEMLAENILRIHNVYDLDAEQFTNGWISTAGTNCSLNSIHCYEISFMAIKTDQFTSAIQWLELAKEKTLVDKKTSMVFIEYLLWKVIEQHNMEYDESVKMELEPVFFDREINHIQNDFKNATKLRNLQYKAFKGSKERYHAYLNFQGVCSGDTFQTDKQKSHLFCCVVSYQEATNRIQGSNSSFHLSLTTSPCKHSNARHLEKKLEALTGLVVSGTAAETLSLLSYSVGAHLNPHFDKLSFMDLDKTPYNFRLASIMLYLSDVELGGATVFTSLGINAEPIKGSLLLWYNFFTDGSSDFDTFHGGCPVILGAKWAANKWVKYGTQLQHKCSLKRQERFQFAVNNVYLPMPSSSGEIPRRED</sequence>
<dbReference type="Pfam" id="PF08336">
    <property type="entry name" value="P4Ha_N"/>
    <property type="match status" value="1"/>
</dbReference>
<dbReference type="GO" id="GO:0005788">
    <property type="term" value="C:endoplasmic reticulum lumen"/>
    <property type="evidence" value="ECO:0007669"/>
    <property type="project" value="UniProtKB-SubCell"/>
</dbReference>
<gene>
    <name evidence="13" type="ORF">AFUS01_LOCUS47322</name>
</gene>